<reference evidence="1" key="1">
    <citation type="submission" date="2021-08" db="EMBL/GenBank/DDBJ databases">
        <title>WGS assembly of Ceratopteris richardii.</title>
        <authorList>
            <person name="Marchant D.B."/>
            <person name="Chen G."/>
            <person name="Jenkins J."/>
            <person name="Shu S."/>
            <person name="Leebens-Mack J."/>
            <person name="Grimwood J."/>
            <person name="Schmutz J."/>
            <person name="Soltis P."/>
            <person name="Soltis D."/>
            <person name="Chen Z.-H."/>
        </authorList>
    </citation>
    <scope>NUCLEOTIDE SEQUENCE</scope>
    <source>
        <strain evidence="1">Whitten #5841</strain>
        <tissue evidence="1">Leaf</tissue>
    </source>
</reference>
<name>A0A8T2VP73_CERRI</name>
<dbReference type="EMBL" id="CM035406">
    <property type="protein sequence ID" value="KAH7447934.1"/>
    <property type="molecule type" value="Genomic_DNA"/>
</dbReference>
<proteinExistence type="predicted"/>
<evidence type="ECO:0000313" key="2">
    <source>
        <dbReference type="Proteomes" id="UP000825935"/>
    </source>
</evidence>
<evidence type="ECO:0000313" key="1">
    <source>
        <dbReference type="EMBL" id="KAH7447934.1"/>
    </source>
</evidence>
<gene>
    <name evidence="1" type="ORF">KP509_01G128400</name>
</gene>
<accession>A0A8T2VP73</accession>
<dbReference type="AlphaFoldDB" id="A0A8T2VP73"/>
<comment type="caution">
    <text evidence="1">The sequence shown here is derived from an EMBL/GenBank/DDBJ whole genome shotgun (WGS) entry which is preliminary data.</text>
</comment>
<sequence>MLLTVIVLTVCMTREERRCAHAKDHGNASDCIHTTNGVEDLSFLFLSKDSSERWRGSREVWCAGDRGPKGRLGVLSLSDHNQGGIQSFWRSLMIQGEFGSSSSPSSEMDVL</sequence>
<keyword evidence="2" id="KW-1185">Reference proteome</keyword>
<protein>
    <submittedName>
        <fullName evidence="1">Uncharacterized protein</fullName>
    </submittedName>
</protein>
<dbReference type="Proteomes" id="UP000825935">
    <property type="component" value="Chromosome 1"/>
</dbReference>
<organism evidence="1 2">
    <name type="scientific">Ceratopteris richardii</name>
    <name type="common">Triangle waterfern</name>
    <dbReference type="NCBI Taxonomy" id="49495"/>
    <lineage>
        <taxon>Eukaryota</taxon>
        <taxon>Viridiplantae</taxon>
        <taxon>Streptophyta</taxon>
        <taxon>Embryophyta</taxon>
        <taxon>Tracheophyta</taxon>
        <taxon>Polypodiopsida</taxon>
        <taxon>Polypodiidae</taxon>
        <taxon>Polypodiales</taxon>
        <taxon>Pteridineae</taxon>
        <taxon>Pteridaceae</taxon>
        <taxon>Parkerioideae</taxon>
        <taxon>Ceratopteris</taxon>
    </lineage>
</organism>